<proteinExistence type="predicted"/>
<protein>
    <recommendedName>
        <fullName evidence="1">25S rRNA (uridine-N(3))-methyltransferase BMT5-like domain-containing protein</fullName>
    </recommendedName>
</protein>
<evidence type="ECO:0000259" key="1">
    <source>
        <dbReference type="Pfam" id="PF10354"/>
    </source>
</evidence>
<dbReference type="EMBL" id="CAXAMN010001270">
    <property type="protein sequence ID" value="CAK8993564.1"/>
    <property type="molecule type" value="Genomic_DNA"/>
</dbReference>
<accession>A0ABP0HVV0</accession>
<keyword evidence="3" id="KW-1185">Reference proteome</keyword>
<feature type="domain" description="25S rRNA (uridine-N(3))-methyltransferase BMT5-like" evidence="1">
    <location>
        <begin position="66"/>
        <end position="238"/>
    </location>
</feature>
<reference evidence="2 3" key="1">
    <citation type="submission" date="2024-02" db="EMBL/GenBank/DDBJ databases">
        <authorList>
            <person name="Chen Y."/>
            <person name="Shah S."/>
            <person name="Dougan E. K."/>
            <person name="Thang M."/>
            <person name="Chan C."/>
        </authorList>
    </citation>
    <scope>NUCLEOTIDE SEQUENCE [LARGE SCALE GENOMIC DNA]</scope>
</reference>
<organism evidence="2 3">
    <name type="scientific">Durusdinium trenchii</name>
    <dbReference type="NCBI Taxonomy" id="1381693"/>
    <lineage>
        <taxon>Eukaryota</taxon>
        <taxon>Sar</taxon>
        <taxon>Alveolata</taxon>
        <taxon>Dinophyceae</taxon>
        <taxon>Suessiales</taxon>
        <taxon>Symbiodiniaceae</taxon>
        <taxon>Durusdinium</taxon>
    </lineage>
</organism>
<comment type="caution">
    <text evidence="2">The sequence shown here is derived from an EMBL/GenBank/DDBJ whole genome shotgun (WGS) entry which is preliminary data.</text>
</comment>
<dbReference type="InterPro" id="IPR019446">
    <property type="entry name" value="BMT5-like"/>
</dbReference>
<dbReference type="Pfam" id="PF10354">
    <property type="entry name" value="BMT5-like"/>
    <property type="match status" value="1"/>
</dbReference>
<dbReference type="Proteomes" id="UP001642484">
    <property type="component" value="Unassembled WGS sequence"/>
</dbReference>
<evidence type="ECO:0000313" key="3">
    <source>
        <dbReference type="Proteomes" id="UP001642484"/>
    </source>
</evidence>
<evidence type="ECO:0000313" key="2">
    <source>
        <dbReference type="EMBL" id="CAK8993564.1"/>
    </source>
</evidence>
<sequence length="275" mass="31456">MLLFASEQGTLQYPAFSTTVMSRLWRGKLPSKEQRGQELIHCSERKASLLGELRAEVTYQESSQILLLGEGNFSFCAAVQRCFKDAGGLTATSYESREDIVKRFGAGGRLRGLEQRCQVFYSLPVVETRKRFRAASFDCVVFNFPLVGRSPAPPDHPVMMRQMYEAPRMQCLNHCIAHGMPQTLQDLRFLLAEFFTASAFLLRAGGEVHLRLTDQHCTALSRLPWNWPQLGFEKRLDFQEAYEKVYRPLGYRPGVVLKRAPFSVAFASTWVFRRR</sequence>
<gene>
    <name evidence="2" type="ORF">CCMP2556_LOCUS3294</name>
</gene>
<name>A0ABP0HVV0_9DINO</name>